<proteinExistence type="predicted"/>
<evidence type="ECO:0000313" key="1">
    <source>
        <dbReference type="EMBL" id="MBO1308449.1"/>
    </source>
</evidence>
<evidence type="ECO:0000313" key="2">
    <source>
        <dbReference type="Proteomes" id="UP000664601"/>
    </source>
</evidence>
<protein>
    <submittedName>
        <fullName evidence="1">Uncharacterized protein</fullName>
    </submittedName>
</protein>
<accession>A0ABS3LJB5</accession>
<keyword evidence="2" id="KW-1185">Reference proteome</keyword>
<dbReference type="RefSeq" id="WP_207675441.1">
    <property type="nucleotide sequence ID" value="NZ_JAFREM010000033.1"/>
</dbReference>
<dbReference type="Proteomes" id="UP000664601">
    <property type="component" value="Unassembled WGS sequence"/>
</dbReference>
<reference evidence="1 2" key="1">
    <citation type="submission" date="2021-03" db="EMBL/GenBank/DDBJ databases">
        <title>Enterococcal diversity collection.</title>
        <authorList>
            <person name="Gilmore M.S."/>
            <person name="Schwartzman J."/>
            <person name="Van Tyne D."/>
            <person name="Martin M."/>
            <person name="Earl A.M."/>
            <person name="Manson A.L."/>
            <person name="Straub T."/>
            <person name="Salamzade R."/>
            <person name="Saavedra J."/>
            <person name="Lebreton F."/>
            <person name="Prichula J."/>
            <person name="Schaufler K."/>
            <person name="Gaca A."/>
            <person name="Sgardioli B."/>
            <person name="Wagenaar J."/>
            <person name="Strong T."/>
        </authorList>
    </citation>
    <scope>NUCLEOTIDE SEQUENCE [LARGE SCALE GENOMIC DNA]</scope>
    <source>
        <strain evidence="1 2">669A</strain>
    </source>
</reference>
<sequence>MEIIYPPLVEESISFHLSGQKQEVLDKAEMYRSMVEKGIISENGQPTAYALQQGWVKKFDEKANLSSEEFLAVYPIFHNYELQQLQKIDGFWEIPVKLKELLLQDLAAGNFNYDEQMQLKEYLADR</sequence>
<name>A0ABS3LJB5_9ENTE</name>
<comment type="caution">
    <text evidence="1">The sequence shown here is derived from an EMBL/GenBank/DDBJ whole genome shotgun (WGS) entry which is preliminary data.</text>
</comment>
<organism evidence="1 2">
    <name type="scientific">Candidatus Enterococcus moelleringii</name>
    <dbReference type="NCBI Taxonomy" id="2815325"/>
    <lineage>
        <taxon>Bacteria</taxon>
        <taxon>Bacillati</taxon>
        <taxon>Bacillota</taxon>
        <taxon>Bacilli</taxon>
        <taxon>Lactobacillales</taxon>
        <taxon>Enterococcaceae</taxon>
        <taxon>Enterococcus</taxon>
    </lineage>
</organism>
<dbReference type="EMBL" id="JAFREM010000033">
    <property type="protein sequence ID" value="MBO1308449.1"/>
    <property type="molecule type" value="Genomic_DNA"/>
</dbReference>
<gene>
    <name evidence="1" type="ORF">JZO70_19905</name>
</gene>